<dbReference type="GO" id="GO:0005615">
    <property type="term" value="C:extracellular space"/>
    <property type="evidence" value="ECO:0007669"/>
    <property type="project" value="TreeGrafter"/>
</dbReference>
<dbReference type="AlphaFoldDB" id="A0A8B8WB30"/>
<dbReference type="CDD" id="cd00199">
    <property type="entry name" value="WAP"/>
    <property type="match status" value="1"/>
</dbReference>
<dbReference type="InterPro" id="IPR050514">
    <property type="entry name" value="WAP_four-disulfide_core"/>
</dbReference>
<dbReference type="SMART" id="SM00217">
    <property type="entry name" value="WAP"/>
    <property type="match status" value="1"/>
</dbReference>
<evidence type="ECO:0000256" key="1">
    <source>
        <dbReference type="ARBA" id="ARBA00022690"/>
    </source>
</evidence>
<evidence type="ECO:0000259" key="3">
    <source>
        <dbReference type="PROSITE" id="PS51390"/>
    </source>
</evidence>
<feature type="chain" id="PRO_5034521979" evidence="2">
    <location>
        <begin position="20"/>
        <end position="176"/>
    </location>
</feature>
<gene>
    <name evidence="5" type="primary">LOC118887225</name>
</gene>
<dbReference type="PANTHER" id="PTHR19441">
    <property type="entry name" value="WHEY ACDIC PROTEIN WAP"/>
    <property type="match status" value="1"/>
</dbReference>
<sequence length="176" mass="19364">MKTGTIFVLVAFIVGGLEVACVPRPTFNHEAAEGILPESREEMCLYDCLEDRDCGRGRECVERGCSRICSPQFPTVGICVEECQGSWDCALGSWCVNTGCGHICEPFRYPGEQRPGICPLLTKVSFRTCVEMCRGDEFCPLGQKCCSNGCGHVCTAVRAEPYWVSSLEEDAQRSDN</sequence>
<dbReference type="OrthoDB" id="6060011at2759"/>
<evidence type="ECO:0000256" key="2">
    <source>
        <dbReference type="SAM" id="SignalP"/>
    </source>
</evidence>
<proteinExistence type="predicted"/>
<keyword evidence="2" id="KW-0732">Signal</keyword>
<feature type="signal peptide" evidence="2">
    <location>
        <begin position="1"/>
        <end position="19"/>
    </location>
</feature>
<dbReference type="Gene3D" id="4.10.75.10">
    <property type="entry name" value="Elafin-like"/>
    <property type="match status" value="1"/>
</dbReference>
<dbReference type="KEGG" id="bmus:118887225"/>
<dbReference type="GeneID" id="118887225"/>
<name>A0A8B8WB30_BALMU</name>
<evidence type="ECO:0000313" key="4">
    <source>
        <dbReference type="Proteomes" id="UP000694857"/>
    </source>
</evidence>
<dbReference type="InterPro" id="IPR008197">
    <property type="entry name" value="WAP_dom"/>
</dbReference>
<dbReference type="InterPro" id="IPR053758">
    <property type="entry name" value="CPA_Inhibitor_I44"/>
</dbReference>
<dbReference type="GO" id="GO:0019731">
    <property type="term" value="P:antibacterial humoral response"/>
    <property type="evidence" value="ECO:0007669"/>
    <property type="project" value="TreeGrafter"/>
</dbReference>
<feature type="domain" description="WAP" evidence="3">
    <location>
        <begin position="111"/>
        <end position="158"/>
    </location>
</feature>
<dbReference type="PANTHER" id="PTHR19441:SF91">
    <property type="entry name" value="WAP DOMAIN-CONTAINING PROTEIN"/>
    <property type="match status" value="1"/>
</dbReference>
<keyword evidence="4" id="KW-1185">Reference proteome</keyword>
<dbReference type="SUPFAM" id="SSF57256">
    <property type="entry name" value="Elafin-like"/>
    <property type="match status" value="1"/>
</dbReference>
<evidence type="ECO:0000313" key="5">
    <source>
        <dbReference type="RefSeq" id="XP_036693780.1"/>
    </source>
</evidence>
<reference evidence="5" key="1">
    <citation type="submission" date="2025-08" db="UniProtKB">
        <authorList>
            <consortium name="RefSeq"/>
        </authorList>
    </citation>
    <scope>IDENTIFICATION</scope>
    <source>
        <tissue evidence="5">Epidermis and Blubber</tissue>
    </source>
</reference>
<dbReference type="RefSeq" id="XP_036693780.1">
    <property type="nucleotide sequence ID" value="XM_036837885.1"/>
</dbReference>
<protein>
    <submittedName>
        <fullName evidence="5">WAP four-disulfide core domain protein 2-like isoform X1</fullName>
    </submittedName>
</protein>
<accession>A0A8B8WB30</accession>
<dbReference type="PROSITE" id="PS51390">
    <property type="entry name" value="WAP"/>
    <property type="match status" value="1"/>
</dbReference>
<organism evidence="4 5">
    <name type="scientific">Balaenoptera musculus</name>
    <name type="common">Blue whale</name>
    <dbReference type="NCBI Taxonomy" id="9771"/>
    <lineage>
        <taxon>Eukaryota</taxon>
        <taxon>Metazoa</taxon>
        <taxon>Chordata</taxon>
        <taxon>Craniata</taxon>
        <taxon>Vertebrata</taxon>
        <taxon>Euteleostomi</taxon>
        <taxon>Mammalia</taxon>
        <taxon>Eutheria</taxon>
        <taxon>Laurasiatheria</taxon>
        <taxon>Artiodactyla</taxon>
        <taxon>Whippomorpha</taxon>
        <taxon>Cetacea</taxon>
        <taxon>Mysticeti</taxon>
        <taxon>Balaenopteridae</taxon>
        <taxon>Balaenoptera</taxon>
    </lineage>
</organism>
<dbReference type="GO" id="GO:0045087">
    <property type="term" value="P:innate immune response"/>
    <property type="evidence" value="ECO:0007669"/>
    <property type="project" value="TreeGrafter"/>
</dbReference>
<dbReference type="Proteomes" id="UP000694857">
    <property type="component" value="Chromosome 20"/>
</dbReference>
<dbReference type="Pfam" id="PF00095">
    <property type="entry name" value="WAP"/>
    <property type="match status" value="1"/>
</dbReference>
<keyword evidence="1" id="KW-0646">Protease inhibitor</keyword>
<dbReference type="GO" id="GO:0004867">
    <property type="term" value="F:serine-type endopeptidase inhibitor activity"/>
    <property type="evidence" value="ECO:0007669"/>
    <property type="project" value="TreeGrafter"/>
</dbReference>
<dbReference type="Gene3D" id="3.30.40.170">
    <property type="match status" value="1"/>
</dbReference>
<dbReference type="InterPro" id="IPR036645">
    <property type="entry name" value="Elafin-like_sf"/>
</dbReference>